<dbReference type="Proteomes" id="UP001064048">
    <property type="component" value="Chromosome 17"/>
</dbReference>
<proteinExistence type="predicted"/>
<keyword evidence="2" id="KW-1185">Reference proteome</keyword>
<evidence type="ECO:0000313" key="1">
    <source>
        <dbReference type="EMBL" id="KAI8437005.1"/>
    </source>
</evidence>
<evidence type="ECO:0000313" key="2">
    <source>
        <dbReference type="Proteomes" id="UP001064048"/>
    </source>
</evidence>
<name>A0ACC0KL34_CHOFU</name>
<organism evidence="1 2">
    <name type="scientific">Choristoneura fumiferana</name>
    <name type="common">Spruce budworm moth</name>
    <name type="synonym">Archips fumiferana</name>
    <dbReference type="NCBI Taxonomy" id="7141"/>
    <lineage>
        <taxon>Eukaryota</taxon>
        <taxon>Metazoa</taxon>
        <taxon>Ecdysozoa</taxon>
        <taxon>Arthropoda</taxon>
        <taxon>Hexapoda</taxon>
        <taxon>Insecta</taxon>
        <taxon>Pterygota</taxon>
        <taxon>Neoptera</taxon>
        <taxon>Endopterygota</taxon>
        <taxon>Lepidoptera</taxon>
        <taxon>Glossata</taxon>
        <taxon>Ditrysia</taxon>
        <taxon>Tortricoidea</taxon>
        <taxon>Tortricidae</taxon>
        <taxon>Tortricinae</taxon>
        <taxon>Choristoneura</taxon>
    </lineage>
</organism>
<dbReference type="EMBL" id="CM046117">
    <property type="protein sequence ID" value="KAI8437005.1"/>
    <property type="molecule type" value="Genomic_DNA"/>
</dbReference>
<sequence>MSDNSFNIIFLCEQCRLSCQDVTMYARSLFPLIFVLAQGHGATKPTDQKNSFIDLRTNRPVNIEESCKTVPCLVKCCPMDQILFRNVSEGSDMESSICISNPDVYGIESPFDYSNSLDIYNKDIKETIVKTKKKLTDFTFLSHEKFLNLSCCVNFLQIFDPNNTYVTEDGRLLRQKFNYYDNWSPDYDTENFCFEHEIYVDEMGTISTSPSIALYGIATPVSDLINNRAVVSAYSMLVSCWFLLLVLVVYGLLKELRNLAGMMLMAYVATLTVAFLTRAAQVFANDVGAMDSNQCVGVGLFFLYSLMASFTWLNVMSFDIWWSMRTV</sequence>
<reference evidence="1 2" key="1">
    <citation type="journal article" date="2022" name="Genome Biol. Evol.">
        <title>The Spruce Budworm Genome: Reconstructing the Evolutionary History of Antifreeze Proteins.</title>
        <authorList>
            <person name="Beliveau C."/>
            <person name="Gagne P."/>
            <person name="Picq S."/>
            <person name="Vernygora O."/>
            <person name="Keeling C.I."/>
            <person name="Pinkney K."/>
            <person name="Doucet D."/>
            <person name="Wen F."/>
            <person name="Johnston J.S."/>
            <person name="Maaroufi H."/>
            <person name="Boyle B."/>
            <person name="Laroche J."/>
            <person name="Dewar K."/>
            <person name="Juretic N."/>
            <person name="Blackburn G."/>
            <person name="Nisole A."/>
            <person name="Brunet B."/>
            <person name="Brandao M."/>
            <person name="Lumley L."/>
            <person name="Duan J."/>
            <person name="Quan G."/>
            <person name="Lucarotti C.J."/>
            <person name="Roe A.D."/>
            <person name="Sperling F.A.H."/>
            <person name="Levesque R.C."/>
            <person name="Cusson M."/>
        </authorList>
    </citation>
    <scope>NUCLEOTIDE SEQUENCE [LARGE SCALE GENOMIC DNA]</scope>
    <source>
        <strain evidence="1">Glfc:IPQL:Cfum</strain>
    </source>
</reference>
<protein>
    <submittedName>
        <fullName evidence="1">Uncharacterized protein</fullName>
    </submittedName>
</protein>
<gene>
    <name evidence="1" type="ORF">MSG28_010405</name>
</gene>
<comment type="caution">
    <text evidence="1">The sequence shown here is derived from an EMBL/GenBank/DDBJ whole genome shotgun (WGS) entry which is preliminary data.</text>
</comment>
<accession>A0ACC0KL34</accession>